<feature type="chain" id="PRO_5005583816" description="Secreted protein" evidence="1">
    <location>
        <begin position="21"/>
        <end position="77"/>
    </location>
</feature>
<feature type="signal peptide" evidence="1">
    <location>
        <begin position="1"/>
        <end position="20"/>
    </location>
</feature>
<sequence>MLLSMFFLLLFMYMCNFTHTHYKHIDVMVDVCRVWCLNGLYYFKPASKGSIIRGEASTKESNFIQSRLLDEQSPCGI</sequence>
<gene>
    <name evidence="2" type="ORF">OCBIM_22010565mg</name>
</gene>
<evidence type="ECO:0000256" key="1">
    <source>
        <dbReference type="SAM" id="SignalP"/>
    </source>
</evidence>
<name>A0A0L8HNC4_OCTBM</name>
<evidence type="ECO:0008006" key="3">
    <source>
        <dbReference type="Google" id="ProtNLM"/>
    </source>
</evidence>
<accession>A0A0L8HNC4</accession>
<keyword evidence="1" id="KW-0732">Signal</keyword>
<proteinExistence type="predicted"/>
<dbReference type="AlphaFoldDB" id="A0A0L8HNC4"/>
<protein>
    <recommendedName>
        <fullName evidence="3">Secreted protein</fullName>
    </recommendedName>
</protein>
<organism evidence="2">
    <name type="scientific">Octopus bimaculoides</name>
    <name type="common">California two-spotted octopus</name>
    <dbReference type="NCBI Taxonomy" id="37653"/>
    <lineage>
        <taxon>Eukaryota</taxon>
        <taxon>Metazoa</taxon>
        <taxon>Spiralia</taxon>
        <taxon>Lophotrochozoa</taxon>
        <taxon>Mollusca</taxon>
        <taxon>Cephalopoda</taxon>
        <taxon>Coleoidea</taxon>
        <taxon>Octopodiformes</taxon>
        <taxon>Octopoda</taxon>
        <taxon>Incirrata</taxon>
        <taxon>Octopodidae</taxon>
        <taxon>Octopus</taxon>
    </lineage>
</organism>
<evidence type="ECO:0000313" key="2">
    <source>
        <dbReference type="EMBL" id="KOF90751.1"/>
    </source>
</evidence>
<dbReference type="EMBL" id="KQ417691">
    <property type="protein sequence ID" value="KOF90751.1"/>
    <property type="molecule type" value="Genomic_DNA"/>
</dbReference>
<reference evidence="2" key="1">
    <citation type="submission" date="2015-07" db="EMBL/GenBank/DDBJ databases">
        <title>MeaNS - Measles Nucleotide Surveillance Program.</title>
        <authorList>
            <person name="Tran T."/>
            <person name="Druce J."/>
        </authorList>
    </citation>
    <scope>NUCLEOTIDE SEQUENCE</scope>
    <source>
        <strain evidence="2">UCB-OBI-ISO-001</strain>
        <tissue evidence="2">Gonad</tissue>
    </source>
</reference>